<protein>
    <submittedName>
        <fullName evidence="1">Uncharacterized protein</fullName>
    </submittedName>
</protein>
<dbReference type="AlphaFoldDB" id="A0A2H0WY74"/>
<proteinExistence type="predicted"/>
<gene>
    <name evidence="1" type="ORF">COT54_03750</name>
</gene>
<dbReference type="Proteomes" id="UP000229574">
    <property type="component" value="Unassembled WGS sequence"/>
</dbReference>
<feature type="non-terminal residue" evidence="1">
    <location>
        <position position="1"/>
    </location>
</feature>
<accession>A0A2H0WY74</accession>
<dbReference type="InterPro" id="IPR022148">
    <property type="entry name" value="CopG_antitoxin"/>
</dbReference>
<reference evidence="2" key="1">
    <citation type="submission" date="2017-09" db="EMBL/GenBank/DDBJ databases">
        <title>Depth-based differentiation of microbial function through sediment-hosted aquifers and enrichment of novel symbionts in the deep terrestrial subsurface.</title>
        <authorList>
            <person name="Probst A.J."/>
            <person name="Ladd B."/>
            <person name="Jarett J.K."/>
            <person name="Geller-Mcgrath D.E."/>
            <person name="Sieber C.M.K."/>
            <person name="Emerson J.B."/>
            <person name="Anantharaman K."/>
            <person name="Thomas B.C."/>
            <person name="Malmstrom R."/>
            <person name="Stieglmeier M."/>
            <person name="Klingl A."/>
            <person name="Woyke T."/>
            <person name="Ryan C.M."/>
            <person name="Banfield J.F."/>
        </authorList>
    </citation>
    <scope>NUCLEOTIDE SEQUENCE [LARGE SCALE GENOMIC DNA]</scope>
</reference>
<organism evidence="1 2">
    <name type="scientific">Candidatus Collierbacteria bacterium CG09_land_8_20_14_0_10_46_12</name>
    <dbReference type="NCBI Taxonomy" id="1974533"/>
    <lineage>
        <taxon>Bacteria</taxon>
        <taxon>Candidatus Collieribacteriota</taxon>
    </lineage>
</organism>
<sequence length="85" mass="10072">KPLKLPKFKNENEERSFWQKLNLSEYFEPSDFQRVSFPNLKMTSQPVSIRMPNHLMARLKEKANGLNVPYQTLMKQYIERGVATI</sequence>
<evidence type="ECO:0000313" key="2">
    <source>
        <dbReference type="Proteomes" id="UP000229574"/>
    </source>
</evidence>
<name>A0A2H0WY74_9BACT</name>
<dbReference type="EMBL" id="PEYY01000136">
    <property type="protein sequence ID" value="PIS17614.1"/>
    <property type="molecule type" value="Genomic_DNA"/>
</dbReference>
<evidence type="ECO:0000313" key="1">
    <source>
        <dbReference type="EMBL" id="PIS17614.1"/>
    </source>
</evidence>
<comment type="caution">
    <text evidence="1">The sequence shown here is derived from an EMBL/GenBank/DDBJ whole genome shotgun (WGS) entry which is preliminary data.</text>
</comment>
<dbReference type="Pfam" id="PF12441">
    <property type="entry name" value="CopG_antitoxin"/>
    <property type="match status" value="1"/>
</dbReference>